<comment type="similarity">
    <text evidence="3 8">Belongs to the uracil-DNA glycosylase (UDG) superfamily. UNG family.</text>
</comment>
<reference evidence="12 13" key="1">
    <citation type="journal article" date="2017" name="Int. J. Syst. Evol. Microbiol.">
        <title>Pseudokineococcus basanitobsidens sp. nov., isolated from volcanic rock.</title>
        <authorList>
            <person name="Lee D.W."/>
            <person name="Park M.Y."/>
            <person name="Kim J.J."/>
            <person name="Kim B.S."/>
        </authorList>
    </citation>
    <scope>NUCLEOTIDE SEQUENCE [LARGE SCALE GENOMIC DNA]</scope>
    <source>
        <strain evidence="12 13">DSM 103726</strain>
    </source>
</reference>
<evidence type="ECO:0000256" key="5">
    <source>
        <dbReference type="ARBA" id="ARBA00022763"/>
    </source>
</evidence>
<evidence type="ECO:0000256" key="1">
    <source>
        <dbReference type="ARBA" id="ARBA00001400"/>
    </source>
</evidence>
<dbReference type="EMBL" id="JBBIAA010000033">
    <property type="protein sequence ID" value="MEJ5946784.1"/>
    <property type="molecule type" value="Genomic_DNA"/>
</dbReference>
<feature type="compositionally biased region" description="Low complexity" evidence="10">
    <location>
        <begin position="9"/>
        <end position="27"/>
    </location>
</feature>
<comment type="subcellular location">
    <subcellularLocation>
        <location evidence="8">Cytoplasm</location>
    </subcellularLocation>
</comment>
<dbReference type="PROSITE" id="PS00130">
    <property type="entry name" value="U_DNA_GLYCOSYLASE"/>
    <property type="match status" value="1"/>
</dbReference>
<name>A0ABU8RNZ9_9ACTN</name>
<dbReference type="InterPro" id="IPR018085">
    <property type="entry name" value="Ura-DNA_Glyclase_AS"/>
</dbReference>
<evidence type="ECO:0000256" key="10">
    <source>
        <dbReference type="SAM" id="MobiDB-lite"/>
    </source>
</evidence>
<comment type="catalytic activity">
    <reaction evidence="1 8">
        <text>Hydrolyzes single-stranded DNA or mismatched double-stranded DNA and polynucleotides, releasing free uracil.</text>
        <dbReference type="EC" id="3.2.2.27"/>
    </reaction>
</comment>
<dbReference type="RefSeq" id="WP_339576165.1">
    <property type="nucleotide sequence ID" value="NZ_JBBIAA010000033.1"/>
</dbReference>
<evidence type="ECO:0000313" key="12">
    <source>
        <dbReference type="EMBL" id="MEJ5946784.1"/>
    </source>
</evidence>
<comment type="function">
    <text evidence="2 8">Excises uracil residues from the DNA which can arise as a result of misincorporation of dUMP residues by DNA polymerase or due to deamination of cytosine.</text>
</comment>
<evidence type="ECO:0000256" key="6">
    <source>
        <dbReference type="ARBA" id="ARBA00022801"/>
    </source>
</evidence>
<evidence type="ECO:0000313" key="13">
    <source>
        <dbReference type="Proteomes" id="UP001387100"/>
    </source>
</evidence>
<evidence type="ECO:0000256" key="4">
    <source>
        <dbReference type="ARBA" id="ARBA00012030"/>
    </source>
</evidence>
<comment type="caution">
    <text evidence="12">The sequence shown here is derived from an EMBL/GenBank/DDBJ whole genome shotgun (WGS) entry which is preliminary data.</text>
</comment>
<dbReference type="GO" id="GO:0004844">
    <property type="term" value="F:uracil DNA N-glycosylase activity"/>
    <property type="evidence" value="ECO:0007669"/>
    <property type="project" value="UniProtKB-EC"/>
</dbReference>
<feature type="domain" description="Uracil-DNA glycosylase-like" evidence="11">
    <location>
        <begin position="85"/>
        <end position="244"/>
    </location>
</feature>
<proteinExistence type="inferred from homology"/>
<keyword evidence="12" id="KW-0326">Glycosidase</keyword>
<evidence type="ECO:0000256" key="8">
    <source>
        <dbReference type="HAMAP-Rule" id="MF_00148"/>
    </source>
</evidence>
<dbReference type="NCBIfam" id="NF003588">
    <property type="entry name" value="PRK05254.1-1"/>
    <property type="match status" value="1"/>
</dbReference>
<feature type="active site" description="Proton acceptor" evidence="8 9">
    <location>
        <position position="100"/>
    </location>
</feature>
<feature type="region of interest" description="Disordered" evidence="10">
    <location>
        <begin position="1"/>
        <end position="27"/>
    </location>
</feature>
<dbReference type="InterPro" id="IPR002043">
    <property type="entry name" value="UDG_fam1"/>
</dbReference>
<evidence type="ECO:0000256" key="3">
    <source>
        <dbReference type="ARBA" id="ARBA00008184"/>
    </source>
</evidence>
<accession>A0ABU8RNZ9</accession>
<dbReference type="Gene3D" id="3.40.470.10">
    <property type="entry name" value="Uracil-DNA glycosylase-like domain"/>
    <property type="match status" value="1"/>
</dbReference>
<dbReference type="PANTHER" id="PTHR11264:SF0">
    <property type="entry name" value="URACIL-DNA GLYCOSYLASE"/>
    <property type="match status" value="1"/>
</dbReference>
<evidence type="ECO:0000259" key="11">
    <source>
        <dbReference type="SMART" id="SM00986"/>
    </source>
</evidence>
<keyword evidence="5 8" id="KW-0227">DNA damage</keyword>
<dbReference type="HAMAP" id="MF_00148">
    <property type="entry name" value="UDG"/>
    <property type="match status" value="1"/>
</dbReference>
<dbReference type="InterPro" id="IPR005122">
    <property type="entry name" value="Uracil-DNA_glycosylase-like"/>
</dbReference>
<dbReference type="PANTHER" id="PTHR11264">
    <property type="entry name" value="URACIL-DNA GLYCOSYLASE"/>
    <property type="match status" value="1"/>
</dbReference>
<dbReference type="Pfam" id="PF03167">
    <property type="entry name" value="UDG"/>
    <property type="match status" value="1"/>
</dbReference>
<dbReference type="SUPFAM" id="SSF52141">
    <property type="entry name" value="Uracil-DNA glycosylase-like"/>
    <property type="match status" value="1"/>
</dbReference>
<organism evidence="12 13">
    <name type="scientific">Pseudokineococcus basanitobsidens</name>
    <dbReference type="NCBI Taxonomy" id="1926649"/>
    <lineage>
        <taxon>Bacteria</taxon>
        <taxon>Bacillati</taxon>
        <taxon>Actinomycetota</taxon>
        <taxon>Actinomycetes</taxon>
        <taxon>Kineosporiales</taxon>
        <taxon>Kineosporiaceae</taxon>
        <taxon>Pseudokineococcus</taxon>
    </lineage>
</organism>
<keyword evidence="6 8" id="KW-0378">Hydrolase</keyword>
<dbReference type="EC" id="3.2.2.27" evidence="4 8"/>
<keyword evidence="7 8" id="KW-0234">DNA repair</keyword>
<evidence type="ECO:0000256" key="7">
    <source>
        <dbReference type="ARBA" id="ARBA00023204"/>
    </source>
</evidence>
<keyword evidence="8" id="KW-0963">Cytoplasm</keyword>
<keyword evidence="13" id="KW-1185">Reference proteome</keyword>
<gene>
    <name evidence="8" type="primary">ung</name>
    <name evidence="12" type="ORF">WDZ17_15915</name>
</gene>
<sequence>MPPDALEQEPLPLAGAAPSPGGGPSEAVAASARAAGVDLDVVHADWWPLLAPASAALSRALAATAADVAAGAQIFPRGERVLRALAQPPGAVRVLVVGQDPYPRPGHAVGLAFSVEPDVRPLPPTLRNLLAERDADTGLPPAATGDLSPWAARGVLLLNRVLTVAAGSSGSHRRRGWEEVTEQVVRALATRGGPLVAVLWGRDAQALRPALRGVAVVESAHPSPLSARRGFTGSRPFSAVDAALAAQGAGPVDWSLPTTAGPAG</sequence>
<dbReference type="SMART" id="SM00987">
    <property type="entry name" value="UreE_C"/>
    <property type="match status" value="1"/>
</dbReference>
<evidence type="ECO:0000256" key="2">
    <source>
        <dbReference type="ARBA" id="ARBA00002631"/>
    </source>
</evidence>
<dbReference type="NCBIfam" id="NF003592">
    <property type="entry name" value="PRK05254.1-5"/>
    <property type="match status" value="1"/>
</dbReference>
<dbReference type="SMART" id="SM00986">
    <property type="entry name" value="UDG"/>
    <property type="match status" value="1"/>
</dbReference>
<evidence type="ECO:0000256" key="9">
    <source>
        <dbReference type="PROSITE-ProRule" id="PRU10072"/>
    </source>
</evidence>
<dbReference type="InterPro" id="IPR036895">
    <property type="entry name" value="Uracil-DNA_glycosylase-like_sf"/>
</dbReference>
<dbReference type="Proteomes" id="UP001387100">
    <property type="component" value="Unassembled WGS sequence"/>
</dbReference>
<dbReference type="CDD" id="cd10027">
    <property type="entry name" value="UDG-F1-like"/>
    <property type="match status" value="1"/>
</dbReference>
<protein>
    <recommendedName>
        <fullName evidence="4 8">Uracil-DNA glycosylase</fullName>
        <shortName evidence="8">UDG</shortName>
        <ecNumber evidence="4 8">3.2.2.27</ecNumber>
    </recommendedName>
</protein>